<feature type="signal peptide" evidence="11">
    <location>
        <begin position="1"/>
        <end position="26"/>
    </location>
</feature>
<evidence type="ECO:0000256" key="9">
    <source>
        <dbReference type="SAM" id="MobiDB-lite"/>
    </source>
</evidence>
<dbReference type="InterPro" id="IPR021149">
    <property type="entry name" value="OligosaccharylTrfase_OST3/OST6"/>
</dbReference>
<keyword evidence="6" id="KW-0256">Endoplasmic reticulum</keyword>
<dbReference type="GeneID" id="14690948"/>
<feature type="transmembrane region" description="Helical" evidence="10">
    <location>
        <begin position="488"/>
        <end position="506"/>
    </location>
</feature>
<feature type="transmembrane region" description="Helical" evidence="10">
    <location>
        <begin position="457"/>
        <end position="476"/>
    </location>
</feature>
<dbReference type="AlphaFoldDB" id="K6URU1"/>
<evidence type="ECO:0000256" key="7">
    <source>
        <dbReference type="ARBA" id="ARBA00022989"/>
    </source>
</evidence>
<proteinExistence type="inferred from homology"/>
<evidence type="ECO:0000256" key="11">
    <source>
        <dbReference type="SAM" id="SignalP"/>
    </source>
</evidence>
<keyword evidence="13" id="KW-1185">Reference proteome</keyword>
<evidence type="ECO:0000313" key="12">
    <source>
        <dbReference type="EMBL" id="GAB64595.1"/>
    </source>
</evidence>
<dbReference type="VEuPathDB" id="PlasmoDB:PCYB_021640"/>
<dbReference type="PhylomeDB" id="K6URU1"/>
<dbReference type="OMA" id="SAQYVYE"/>
<dbReference type="PANTHER" id="PTHR12692">
    <property type="entry name" value="DOLICHYL-DIPHOSPHOOLIGOSACCHARIDE--PROTEIN GLYCOSYLTRANSFERASE-RELATED"/>
    <property type="match status" value="1"/>
</dbReference>
<evidence type="ECO:0000256" key="3">
    <source>
        <dbReference type="ARBA" id="ARBA00009561"/>
    </source>
</evidence>
<dbReference type="eggNOG" id="ENOG502QXCW">
    <property type="taxonomic scope" value="Eukaryota"/>
</dbReference>
<feature type="region of interest" description="Disordered" evidence="9">
    <location>
        <begin position="328"/>
        <end position="355"/>
    </location>
</feature>
<dbReference type="KEGG" id="pcy:PCYB_021640"/>
<sequence>MLSWFLRLRLLLSRLVLPLLLSLVLSLLVLEARGCLDEETKLVKLKKLINKKIKLDINEKYRSEKECTNEYISFLYIHELTASDYVEYVLNKSEDYDCVLFVIDVESTNGASMFDRKNLILLELFNRVAREFILGNFSLYSEGESITEERTTRIGASGSDERTTPIGARGSEERTTPIGASGSEERTTPIGASGSEERTTPIGAFGSEERTTPIGAFGSEKRATPIGAFGSEKRATPPSTPIFFFYINIHKPSILPLKYIHAIDEVPEFFYVGKETFLHFDSYSKVRPKYMFEEYLKVKRLSERDKGEMSNKLVEAYFSDFIQAHNRGGSGGDSSWSGGGDSSWSGGDDSSWSGGGGDEGVGAAVEGSNYLGKIQKHIVTTVLVVLFSLLYILLKMLQRWPSLMFVCSYVLFLTCLSGIFHCLINKSELYNTAKNLDSVLHKYIYRSTSAQYVYEGVAFSLFIFLITFALFLLCRYSTYTFMPRGPRNLWLMLLLLLAYASLDVIHEINLYKMYYSTYFFFPPTKFFH</sequence>
<evidence type="ECO:0000256" key="6">
    <source>
        <dbReference type="ARBA" id="ARBA00022824"/>
    </source>
</evidence>
<accession>K6URU1</accession>
<dbReference type="EMBL" id="DF157094">
    <property type="protein sequence ID" value="GAB64595.1"/>
    <property type="molecule type" value="Genomic_DNA"/>
</dbReference>
<protein>
    <recommendedName>
        <fullName evidence="14">Dolichyl-diphosphooligosaccharide--protein glycosyltransferase subunit OST3/OST6</fullName>
    </recommendedName>
</protein>
<feature type="compositionally biased region" description="Gly residues" evidence="9">
    <location>
        <begin position="328"/>
        <end position="341"/>
    </location>
</feature>
<feature type="transmembrane region" description="Helical" evidence="10">
    <location>
        <begin position="377"/>
        <end position="394"/>
    </location>
</feature>
<keyword evidence="8 10" id="KW-0472">Membrane</keyword>
<feature type="region of interest" description="Disordered" evidence="9">
    <location>
        <begin position="148"/>
        <end position="215"/>
    </location>
</feature>
<dbReference type="GO" id="GO:0018279">
    <property type="term" value="P:protein N-linked glycosylation via asparagine"/>
    <property type="evidence" value="ECO:0007669"/>
    <property type="project" value="TreeGrafter"/>
</dbReference>
<comment type="subcellular location">
    <subcellularLocation>
        <location evidence="2">Endoplasmic reticulum membrane</location>
        <topology evidence="2">Multi-pass membrane protein</topology>
    </subcellularLocation>
</comment>
<dbReference type="OrthoDB" id="372730at2759"/>
<dbReference type="RefSeq" id="XP_004220562.1">
    <property type="nucleotide sequence ID" value="XM_004220514.1"/>
</dbReference>
<evidence type="ECO:0000256" key="1">
    <source>
        <dbReference type="ARBA" id="ARBA00002791"/>
    </source>
</evidence>
<evidence type="ECO:0000256" key="4">
    <source>
        <dbReference type="ARBA" id="ARBA00022692"/>
    </source>
</evidence>
<reference evidence="12 13" key="1">
    <citation type="journal article" date="2012" name="Nat. Genet.">
        <title>Plasmodium cynomolgi genome sequences provide insight into Plasmodium vivax and the monkey malaria clade.</title>
        <authorList>
            <person name="Tachibana S."/>
            <person name="Sullivan S.A."/>
            <person name="Kawai S."/>
            <person name="Nakamura S."/>
            <person name="Kim H.R."/>
            <person name="Goto N."/>
            <person name="Arisue N."/>
            <person name="Palacpac N.M.Q."/>
            <person name="Honma H."/>
            <person name="Yagi M."/>
            <person name="Tougan T."/>
            <person name="Katakai Y."/>
            <person name="Kaneko O."/>
            <person name="Mita T."/>
            <person name="Kita K."/>
            <person name="Yasutomi Y."/>
            <person name="Sutton P.L."/>
            <person name="Shakhbatyan R."/>
            <person name="Horii T."/>
            <person name="Yasunaga T."/>
            <person name="Barnwell J.W."/>
            <person name="Escalante A.A."/>
            <person name="Carlton J.M."/>
            <person name="Tanabe K."/>
        </authorList>
    </citation>
    <scope>NUCLEOTIDE SEQUENCE [LARGE SCALE GENOMIC DNA]</scope>
    <source>
        <strain evidence="12 13">B</strain>
    </source>
</reference>
<name>K6URU1_PLACD</name>
<dbReference type="GO" id="GO:0008250">
    <property type="term" value="C:oligosaccharyltransferase complex"/>
    <property type="evidence" value="ECO:0007669"/>
    <property type="project" value="TreeGrafter"/>
</dbReference>
<keyword evidence="4 10" id="KW-0812">Transmembrane</keyword>
<evidence type="ECO:0000256" key="10">
    <source>
        <dbReference type="SAM" id="Phobius"/>
    </source>
</evidence>
<feature type="non-terminal residue" evidence="12">
    <location>
        <position position="528"/>
    </location>
</feature>
<comment type="similarity">
    <text evidence="3">Belongs to the OST3/OST6 family.</text>
</comment>
<gene>
    <name evidence="12" type="ORF">PCYB_021640</name>
</gene>
<evidence type="ECO:0000313" key="13">
    <source>
        <dbReference type="Proteomes" id="UP000006319"/>
    </source>
</evidence>
<evidence type="ECO:0000256" key="8">
    <source>
        <dbReference type="ARBA" id="ARBA00023136"/>
    </source>
</evidence>
<comment type="function">
    <text evidence="1">Subunit of the oligosaccharyl transferase (OST) complex that catalyzes the initial transfer of a defined glycan (Glc(3)Man(9)GlcNAc(2) in eukaryotes) from the lipid carrier dolichol-pyrophosphate to an asparagine residue within an Asn-X-Ser/Thr consensus motif in nascent polypeptide chains, the first step in protein N-glycosylation. N-glycosylation occurs cotranslationally and the complex associates with the Sec61 complex at the channel-forming translocon complex that mediates protein translocation across the endoplasmic reticulum (ER). All subunits are required for a maximal enzyme activity.</text>
</comment>
<evidence type="ECO:0008006" key="14">
    <source>
        <dbReference type="Google" id="ProtNLM"/>
    </source>
</evidence>
<keyword evidence="7 10" id="KW-1133">Transmembrane helix</keyword>
<organism evidence="12 13">
    <name type="scientific">Plasmodium cynomolgi (strain B)</name>
    <dbReference type="NCBI Taxonomy" id="1120755"/>
    <lineage>
        <taxon>Eukaryota</taxon>
        <taxon>Sar</taxon>
        <taxon>Alveolata</taxon>
        <taxon>Apicomplexa</taxon>
        <taxon>Aconoidasida</taxon>
        <taxon>Haemosporida</taxon>
        <taxon>Plasmodiidae</taxon>
        <taxon>Plasmodium</taxon>
        <taxon>Plasmodium (Plasmodium)</taxon>
    </lineage>
</organism>
<keyword evidence="5 11" id="KW-0732">Signal</keyword>
<evidence type="ECO:0000256" key="5">
    <source>
        <dbReference type="ARBA" id="ARBA00022729"/>
    </source>
</evidence>
<feature type="transmembrane region" description="Helical" evidence="10">
    <location>
        <begin position="403"/>
        <end position="424"/>
    </location>
</feature>
<evidence type="ECO:0000256" key="2">
    <source>
        <dbReference type="ARBA" id="ARBA00004477"/>
    </source>
</evidence>
<feature type="chain" id="PRO_5003895103" description="Dolichyl-diphosphooligosaccharide--protein glycosyltransferase subunit OST3/OST6" evidence="11">
    <location>
        <begin position="27"/>
        <end position="528"/>
    </location>
</feature>
<dbReference type="Proteomes" id="UP000006319">
    <property type="component" value="Chromosome 2"/>
</dbReference>
<feature type="compositionally biased region" description="Low complexity" evidence="9">
    <location>
        <begin position="342"/>
        <end position="352"/>
    </location>
</feature>
<dbReference type="PANTHER" id="PTHR12692:SF0">
    <property type="entry name" value="GH11935P"/>
    <property type="match status" value="1"/>
</dbReference>